<gene>
    <name evidence="1" type="ORF">RHSIM_Rhsim11G0018500</name>
</gene>
<dbReference type="OrthoDB" id="1306001at2759"/>
<evidence type="ECO:0008006" key="3">
    <source>
        <dbReference type="Google" id="ProtNLM"/>
    </source>
</evidence>
<dbReference type="PANTHER" id="PTHR36617">
    <property type="entry name" value="PROTEIN, PUTATIVE-RELATED"/>
    <property type="match status" value="1"/>
</dbReference>
<organism evidence="1 2">
    <name type="scientific">Rhododendron simsii</name>
    <name type="common">Sims's rhododendron</name>
    <dbReference type="NCBI Taxonomy" id="118357"/>
    <lineage>
        <taxon>Eukaryota</taxon>
        <taxon>Viridiplantae</taxon>
        <taxon>Streptophyta</taxon>
        <taxon>Embryophyta</taxon>
        <taxon>Tracheophyta</taxon>
        <taxon>Spermatophyta</taxon>
        <taxon>Magnoliopsida</taxon>
        <taxon>eudicotyledons</taxon>
        <taxon>Gunneridae</taxon>
        <taxon>Pentapetalae</taxon>
        <taxon>asterids</taxon>
        <taxon>Ericales</taxon>
        <taxon>Ericaceae</taxon>
        <taxon>Ericoideae</taxon>
        <taxon>Rhodoreae</taxon>
        <taxon>Rhododendron</taxon>
    </lineage>
</organism>
<name>A0A834G5D8_RHOSS</name>
<reference evidence="1" key="1">
    <citation type="submission" date="2019-11" db="EMBL/GenBank/DDBJ databases">
        <authorList>
            <person name="Liu Y."/>
            <person name="Hou J."/>
            <person name="Li T.-Q."/>
            <person name="Guan C.-H."/>
            <person name="Wu X."/>
            <person name="Wu H.-Z."/>
            <person name="Ling F."/>
            <person name="Zhang R."/>
            <person name="Shi X.-G."/>
            <person name="Ren J.-P."/>
            <person name="Chen E.-F."/>
            <person name="Sun J.-M."/>
        </authorList>
    </citation>
    <scope>NUCLEOTIDE SEQUENCE</scope>
    <source>
        <strain evidence="1">Adult_tree_wgs_1</strain>
        <tissue evidence="1">Leaves</tissue>
    </source>
</reference>
<proteinExistence type="predicted"/>
<dbReference type="AlphaFoldDB" id="A0A834G5D8"/>
<protein>
    <recommendedName>
        <fullName evidence="3">Reverse transcriptase zinc-binding domain-containing protein</fullName>
    </recommendedName>
</protein>
<accession>A0A834G5D8</accession>
<sequence length="165" mass="18638">MFSSYMENISLKVANGNSIRFWKDLWVGNTSLESLFPTLFNIICDKEEMPSEVLARKAVLLQWNFKFRRNMFDWEKETLTELYTLLDESGVANSDGNGQDRLIWQGCDSGKFTGKDFRIGVITDVEQAMCKLCSSDLESLDHTFIHACMLGTPGQTPYRGGVGNG</sequence>
<dbReference type="PANTHER" id="PTHR36617:SF15">
    <property type="entry name" value="REVERSE TRANSCRIPTASE ZINC-BINDING DOMAIN-CONTAINING PROTEIN"/>
    <property type="match status" value="1"/>
</dbReference>
<dbReference type="Proteomes" id="UP000626092">
    <property type="component" value="Unassembled WGS sequence"/>
</dbReference>
<evidence type="ECO:0000313" key="2">
    <source>
        <dbReference type="Proteomes" id="UP000626092"/>
    </source>
</evidence>
<comment type="caution">
    <text evidence="1">The sequence shown here is derived from an EMBL/GenBank/DDBJ whole genome shotgun (WGS) entry which is preliminary data.</text>
</comment>
<keyword evidence="2" id="KW-1185">Reference proteome</keyword>
<dbReference type="EMBL" id="WJXA01000011">
    <property type="protein sequence ID" value="KAF7126976.1"/>
    <property type="molecule type" value="Genomic_DNA"/>
</dbReference>
<evidence type="ECO:0000313" key="1">
    <source>
        <dbReference type="EMBL" id="KAF7126976.1"/>
    </source>
</evidence>